<dbReference type="VEuPathDB" id="FungiDB:BO97DRAFT_170023"/>
<keyword evidence="2" id="KW-1185">Reference proteome</keyword>
<dbReference type="STRING" id="1450537.A0A395HP78"/>
<accession>A0A395HP78</accession>
<dbReference type="RefSeq" id="XP_025548387.1">
    <property type="nucleotide sequence ID" value="XM_025690295.1"/>
</dbReference>
<dbReference type="OrthoDB" id="191139at2759"/>
<proteinExistence type="predicted"/>
<organism evidence="1 2">
    <name type="scientific">Aspergillus homomorphus (strain CBS 101889)</name>
    <dbReference type="NCBI Taxonomy" id="1450537"/>
    <lineage>
        <taxon>Eukaryota</taxon>
        <taxon>Fungi</taxon>
        <taxon>Dikarya</taxon>
        <taxon>Ascomycota</taxon>
        <taxon>Pezizomycotina</taxon>
        <taxon>Eurotiomycetes</taxon>
        <taxon>Eurotiomycetidae</taxon>
        <taxon>Eurotiales</taxon>
        <taxon>Aspergillaceae</taxon>
        <taxon>Aspergillus</taxon>
        <taxon>Aspergillus subgen. Circumdati</taxon>
    </lineage>
</organism>
<name>A0A395HP78_ASPHC</name>
<protein>
    <submittedName>
        <fullName evidence="1">Uncharacterized protein</fullName>
    </submittedName>
</protein>
<evidence type="ECO:0000313" key="1">
    <source>
        <dbReference type="EMBL" id="RAL09233.1"/>
    </source>
</evidence>
<evidence type="ECO:0000313" key="2">
    <source>
        <dbReference type="Proteomes" id="UP000248961"/>
    </source>
</evidence>
<reference evidence="1 2" key="1">
    <citation type="submission" date="2018-02" db="EMBL/GenBank/DDBJ databases">
        <title>The genomes of Aspergillus section Nigri reveals drivers in fungal speciation.</title>
        <authorList>
            <consortium name="DOE Joint Genome Institute"/>
            <person name="Vesth T.C."/>
            <person name="Nybo J."/>
            <person name="Theobald S."/>
            <person name="Brandl J."/>
            <person name="Frisvad J.C."/>
            <person name="Nielsen K.F."/>
            <person name="Lyhne E.K."/>
            <person name="Kogle M.E."/>
            <person name="Kuo A."/>
            <person name="Riley R."/>
            <person name="Clum A."/>
            <person name="Nolan M."/>
            <person name="Lipzen A."/>
            <person name="Salamov A."/>
            <person name="Henrissat B."/>
            <person name="Wiebenga A."/>
            <person name="De vries R.P."/>
            <person name="Grigoriev I.V."/>
            <person name="Mortensen U.H."/>
            <person name="Andersen M.R."/>
            <person name="Baker S.E."/>
        </authorList>
    </citation>
    <scope>NUCLEOTIDE SEQUENCE [LARGE SCALE GENOMIC DNA]</scope>
    <source>
        <strain evidence="1 2">CBS 101889</strain>
    </source>
</reference>
<dbReference type="AlphaFoldDB" id="A0A395HP78"/>
<dbReference type="EMBL" id="KZ824305">
    <property type="protein sequence ID" value="RAL09233.1"/>
    <property type="molecule type" value="Genomic_DNA"/>
</dbReference>
<gene>
    <name evidence="1" type="ORF">BO97DRAFT_170023</name>
</gene>
<dbReference type="Proteomes" id="UP000248961">
    <property type="component" value="Unassembled WGS sequence"/>
</dbReference>
<sequence>MLFAIALAQKLGVKYNLQAFSLHSGCISTKLDRHVDWSLEMKEYCVGRSLGNREGWGYGFGAEPLQKRRCDSRLCGV</sequence>
<dbReference type="GeneID" id="37194584"/>